<dbReference type="Gene3D" id="2.40.40.20">
    <property type="match status" value="1"/>
</dbReference>
<keyword evidence="3" id="KW-0560">Oxidoreductase</keyword>
<dbReference type="PATRIC" id="fig|1194404.4.peg.6052"/>
<dbReference type="InterPro" id="IPR006657">
    <property type="entry name" value="MoPterin_dinucl-bd_dom"/>
</dbReference>
<dbReference type="Pfam" id="PF01568">
    <property type="entry name" value="Molydop_binding"/>
    <property type="match status" value="1"/>
</dbReference>
<evidence type="ECO:0000259" key="5">
    <source>
        <dbReference type="Pfam" id="PF04324"/>
    </source>
</evidence>
<dbReference type="InterPro" id="IPR009010">
    <property type="entry name" value="Asp_de-COase-like_dom_sf"/>
</dbReference>
<dbReference type="GO" id="GO:1990204">
    <property type="term" value="C:oxidoreductase complex"/>
    <property type="evidence" value="ECO:0007669"/>
    <property type="project" value="UniProtKB-ARBA"/>
</dbReference>
<protein>
    <submittedName>
        <fullName evidence="6">Nitrate reductase</fullName>
    </submittedName>
</protein>
<dbReference type="SUPFAM" id="SSF50692">
    <property type="entry name" value="ADC-like"/>
    <property type="match status" value="1"/>
</dbReference>
<evidence type="ECO:0000313" key="7">
    <source>
        <dbReference type="Proteomes" id="UP000015729"/>
    </source>
</evidence>
<dbReference type="InterPro" id="IPR041957">
    <property type="entry name" value="CT_Nitrate-R-NapA-like"/>
</dbReference>
<evidence type="ECO:0000256" key="2">
    <source>
        <dbReference type="ARBA" id="ARBA00001966"/>
    </source>
</evidence>
<comment type="cofactor">
    <cofactor evidence="2">
        <name>[4Fe-4S] cluster</name>
        <dbReference type="ChEBI" id="CHEBI:49883"/>
    </cofactor>
</comment>
<gene>
    <name evidence="6" type="ORF">A244_29390</name>
</gene>
<comment type="cofactor">
    <cofactor evidence="1">
        <name>Mo-bis(molybdopterin guanine dinucleotide)</name>
        <dbReference type="ChEBI" id="CHEBI:60539"/>
    </cofactor>
</comment>
<dbReference type="InterPro" id="IPR007419">
    <property type="entry name" value="BFD-like_2Fe2S-bd_dom"/>
</dbReference>
<dbReference type="Proteomes" id="UP000015729">
    <property type="component" value="Unassembled WGS sequence"/>
</dbReference>
<evidence type="ECO:0000256" key="1">
    <source>
        <dbReference type="ARBA" id="ARBA00001942"/>
    </source>
</evidence>
<dbReference type="InterPro" id="IPR041854">
    <property type="entry name" value="BFD-like_2Fe2S-bd_dom_sf"/>
</dbReference>
<proteinExistence type="predicted"/>
<dbReference type="GO" id="GO:0045333">
    <property type="term" value="P:cellular respiration"/>
    <property type="evidence" value="ECO:0007669"/>
    <property type="project" value="UniProtKB-ARBA"/>
</dbReference>
<dbReference type="InterPro" id="IPR050123">
    <property type="entry name" value="Prok_molybdopt-oxidoreductase"/>
</dbReference>
<sequence length="301" mass="33157">GMSRTGTAARLFGHVSEALLSLNPQEMLGHDLQNGDLVKLISRRGELLLPVSSDDSVVAGQAFLPMHWGDRFLKGGVNVLTQPAFDPVSKQPELKHSGVRIEKARLPWQFFALIEGNVQQHMERLRPLCEAFTYLSMGLIGRERPALVVRAASTEAPDSTLLQHIDSLLNLDDGPVMAYDDPKRSIGKRVRIDNGRITAIRLAGETLAQHWLQTLWLEERVDTALRRWLLAPLSSEPGKDSTLPRDKTLCNCMNVSQSAVVSGIERGLDLNQLKTQLGCGTQCGSCVPEIKRLINAVAVTE</sequence>
<dbReference type="EMBL" id="AOKG01002002">
    <property type="protein sequence ID" value="EPN40816.1"/>
    <property type="molecule type" value="Genomic_DNA"/>
</dbReference>
<dbReference type="GO" id="GO:0016491">
    <property type="term" value="F:oxidoreductase activity"/>
    <property type="evidence" value="ECO:0007669"/>
    <property type="project" value="UniProtKB-KW"/>
</dbReference>
<accession>S6TB77</accession>
<feature type="non-terminal residue" evidence="6">
    <location>
        <position position="1"/>
    </location>
</feature>
<dbReference type="AlphaFoldDB" id="S6TB77"/>
<evidence type="ECO:0000259" key="4">
    <source>
        <dbReference type="Pfam" id="PF01568"/>
    </source>
</evidence>
<dbReference type="GO" id="GO:0043546">
    <property type="term" value="F:molybdopterin cofactor binding"/>
    <property type="evidence" value="ECO:0007669"/>
    <property type="project" value="InterPro"/>
</dbReference>
<feature type="domain" description="BFD-like [2Fe-2S]-binding" evidence="5">
    <location>
        <begin position="249"/>
        <end position="295"/>
    </location>
</feature>
<dbReference type="PANTHER" id="PTHR43105:SF9">
    <property type="entry name" value="NADPH-FE(3+) OXIDOREDUCTASE SUBUNIT ALPHA"/>
    <property type="match status" value="1"/>
</dbReference>
<evidence type="ECO:0000313" key="6">
    <source>
        <dbReference type="EMBL" id="EPN40816.1"/>
    </source>
</evidence>
<organism evidence="6 7">
    <name type="scientific">Pseudomonas syringae pv. actinidiae ICMP 18807</name>
    <dbReference type="NCBI Taxonomy" id="1194404"/>
    <lineage>
        <taxon>Bacteria</taxon>
        <taxon>Pseudomonadati</taxon>
        <taxon>Pseudomonadota</taxon>
        <taxon>Gammaproteobacteria</taxon>
        <taxon>Pseudomonadales</taxon>
        <taxon>Pseudomonadaceae</taxon>
        <taxon>Pseudomonas</taxon>
        <taxon>Pseudomonas syringae</taxon>
    </lineage>
</organism>
<dbReference type="PANTHER" id="PTHR43105">
    <property type="entry name" value="RESPIRATORY NITRATE REDUCTASE"/>
    <property type="match status" value="1"/>
</dbReference>
<dbReference type="GO" id="GO:0016020">
    <property type="term" value="C:membrane"/>
    <property type="evidence" value="ECO:0007669"/>
    <property type="project" value="TreeGrafter"/>
</dbReference>
<evidence type="ECO:0000256" key="3">
    <source>
        <dbReference type="ARBA" id="ARBA00023002"/>
    </source>
</evidence>
<dbReference type="Gene3D" id="1.10.10.1100">
    <property type="entry name" value="BFD-like [2Fe-2S]-binding domain"/>
    <property type="match status" value="1"/>
</dbReference>
<name>S6TB77_PSESF</name>
<comment type="caution">
    <text evidence="6">The sequence shown here is derived from an EMBL/GenBank/DDBJ whole genome shotgun (WGS) entry which is preliminary data.</text>
</comment>
<dbReference type="CDD" id="cd02791">
    <property type="entry name" value="MopB_CT_Nitrate-R-NapA-like"/>
    <property type="match status" value="1"/>
</dbReference>
<reference evidence="6 7" key="1">
    <citation type="journal article" date="2013" name="PLoS Pathog.">
        <title>Genomic analysis of the Kiwifruit pathogen Pseudomonas syringae pv. actinidiae provides insight into the origins of an emergent plant disease.</title>
        <authorList>
            <person name="McCann H.C."/>
            <person name="Rikkerink E.H."/>
            <person name="Bertels F."/>
            <person name="Fiers M."/>
            <person name="Lu A."/>
            <person name="Rees-George J."/>
            <person name="Andersen M.T."/>
            <person name="Gleave A.P."/>
            <person name="Haubold B."/>
            <person name="Wohlers M.W."/>
            <person name="Guttman D.S."/>
            <person name="Wang P.W."/>
            <person name="Straub C."/>
            <person name="Vanneste J.L."/>
            <person name="Rainey P.B."/>
            <person name="Templeton M.D."/>
        </authorList>
    </citation>
    <scope>NUCLEOTIDE SEQUENCE [LARGE SCALE GENOMIC DNA]</scope>
    <source>
        <strain evidence="6 7">ICMP 18807</strain>
    </source>
</reference>
<feature type="domain" description="Molybdopterin dinucleotide-binding" evidence="4">
    <location>
        <begin position="4"/>
        <end position="96"/>
    </location>
</feature>
<dbReference type="Pfam" id="PF04324">
    <property type="entry name" value="Fer2_BFD"/>
    <property type="match status" value="1"/>
</dbReference>